<name>Q07NP7_RHOP5</name>
<dbReference type="HOGENOM" id="CLU_1446598_0_0_5"/>
<sequence length="187" mass="21172">MSFKRELWFGIFSKGNFPSLPCPTCSGGFLIEIPNSFAQADAAYSVREEFDPDDCIQCRFSMLARCSQQHCGEVVAAPRTTDPPGMTVKEARRRLGLTWNVIGKLIQYGHIAVIKGPTGYRNRKQMFIRESEVERFEREYVSAAVLADQRGTHVRVLVQHLRSARIEPAVEKAKIGQYFYKISSLGH</sequence>
<protein>
    <recommendedName>
        <fullName evidence="2">Helix-turn-helix domain-containing protein</fullName>
    </recommendedName>
</protein>
<accession>Q07NP7</accession>
<proteinExistence type="predicted"/>
<dbReference type="EMBL" id="CP000463">
    <property type="protein sequence ID" value="ABJ06437.1"/>
    <property type="molecule type" value="Genomic_DNA"/>
</dbReference>
<reference evidence="1" key="1">
    <citation type="submission" date="2006-09" db="EMBL/GenBank/DDBJ databases">
        <title>Complete sequence of Rhodopseudomonas palustris BisA53.</title>
        <authorList>
            <consortium name="US DOE Joint Genome Institute"/>
            <person name="Copeland A."/>
            <person name="Lucas S."/>
            <person name="Lapidus A."/>
            <person name="Barry K."/>
            <person name="Detter J.C."/>
            <person name="Glavina del Rio T."/>
            <person name="Hammon N."/>
            <person name="Israni S."/>
            <person name="Dalin E."/>
            <person name="Tice H."/>
            <person name="Pitluck S."/>
            <person name="Chain P."/>
            <person name="Malfatti S."/>
            <person name="Shin M."/>
            <person name="Vergez L."/>
            <person name="Schmutz J."/>
            <person name="Larimer F."/>
            <person name="Land M."/>
            <person name="Hauser L."/>
            <person name="Pelletier D.A."/>
            <person name="Kyrpides N."/>
            <person name="Kim E."/>
            <person name="Harwood C.S."/>
            <person name="Oda Y."/>
            <person name="Richardson P."/>
        </authorList>
    </citation>
    <scope>NUCLEOTIDE SEQUENCE [LARGE SCALE GENOMIC DNA]</scope>
    <source>
        <strain evidence="1">BisA53</strain>
    </source>
</reference>
<organism evidence="1">
    <name type="scientific">Rhodopseudomonas palustris (strain BisA53)</name>
    <dbReference type="NCBI Taxonomy" id="316055"/>
    <lineage>
        <taxon>Bacteria</taxon>
        <taxon>Pseudomonadati</taxon>
        <taxon>Pseudomonadota</taxon>
        <taxon>Alphaproteobacteria</taxon>
        <taxon>Hyphomicrobiales</taxon>
        <taxon>Nitrobacteraceae</taxon>
        <taxon>Rhodopseudomonas</taxon>
    </lineage>
</organism>
<dbReference type="KEGG" id="rpe:RPE_2499"/>
<dbReference type="AlphaFoldDB" id="Q07NP7"/>
<dbReference type="OrthoDB" id="4558460at2"/>
<evidence type="ECO:0000313" key="1">
    <source>
        <dbReference type="EMBL" id="ABJ06437.1"/>
    </source>
</evidence>
<evidence type="ECO:0008006" key="2">
    <source>
        <dbReference type="Google" id="ProtNLM"/>
    </source>
</evidence>
<gene>
    <name evidence="1" type="ordered locus">RPE_2499</name>
</gene>